<reference evidence="1 2" key="1">
    <citation type="submission" date="2018-06" db="EMBL/GenBank/DDBJ databases">
        <authorList>
            <consortium name="Pathogen Informatics"/>
            <person name="Doyle S."/>
        </authorList>
    </citation>
    <scope>NUCLEOTIDE SEQUENCE [LARGE SCALE GENOMIC DNA]</scope>
    <source>
        <strain evidence="1 2">NCTC8009</strain>
    </source>
</reference>
<protein>
    <submittedName>
        <fullName evidence="1">Uncharacterized protein</fullName>
    </submittedName>
</protein>
<organism evidence="1 2">
    <name type="scientific">Escherichia coli</name>
    <dbReference type="NCBI Taxonomy" id="562"/>
    <lineage>
        <taxon>Bacteria</taxon>
        <taxon>Pseudomonadati</taxon>
        <taxon>Pseudomonadota</taxon>
        <taxon>Gammaproteobacteria</taxon>
        <taxon>Enterobacterales</taxon>
        <taxon>Enterobacteriaceae</taxon>
        <taxon>Escherichia</taxon>
    </lineage>
</organism>
<evidence type="ECO:0000313" key="1">
    <source>
        <dbReference type="EMBL" id="SQD06492.1"/>
    </source>
</evidence>
<name>A0A2X3JPN8_ECOLX</name>
<accession>A0A2X3JPN8</accession>
<proteinExistence type="predicted"/>
<evidence type="ECO:0000313" key="2">
    <source>
        <dbReference type="Proteomes" id="UP000250991"/>
    </source>
</evidence>
<dbReference type="EMBL" id="UARW01000010">
    <property type="protein sequence ID" value="SQD06492.1"/>
    <property type="molecule type" value="Genomic_DNA"/>
</dbReference>
<gene>
    <name evidence="1" type="ORF">NCTC8009_07086</name>
</gene>
<dbReference type="Proteomes" id="UP000250991">
    <property type="component" value="Unassembled WGS sequence"/>
</dbReference>
<sequence>MIAKTVPRVPPVHILAEKKVNPSMTNVNANTPFRADCGTGPWLKLLSCDTKFPFLLFETQKIRRILFI</sequence>
<dbReference type="AlphaFoldDB" id="A0A2X3JPN8"/>